<dbReference type="AlphaFoldDB" id="A0A1M6SP30"/>
<dbReference type="InterPro" id="IPR012349">
    <property type="entry name" value="Split_barrel_FMN-bd"/>
</dbReference>
<dbReference type="EMBL" id="FRAC01000012">
    <property type="protein sequence ID" value="SHK46502.1"/>
    <property type="molecule type" value="Genomic_DNA"/>
</dbReference>
<protein>
    <submittedName>
        <fullName evidence="2">Pyridoxamine 5'-phosphate oxidase</fullName>
    </submittedName>
</protein>
<dbReference type="SUPFAM" id="SSF50475">
    <property type="entry name" value="FMN-binding split barrel"/>
    <property type="match status" value="1"/>
</dbReference>
<reference evidence="2 3" key="1">
    <citation type="submission" date="2016-11" db="EMBL/GenBank/DDBJ databases">
        <authorList>
            <person name="Jaros S."/>
            <person name="Januszkiewicz K."/>
            <person name="Wedrychowicz H."/>
        </authorList>
    </citation>
    <scope>NUCLEOTIDE SEQUENCE [LARGE SCALE GENOMIC DNA]</scope>
    <source>
        <strain evidence="2 3">DSM 15929</strain>
    </source>
</reference>
<dbReference type="InterPro" id="IPR011576">
    <property type="entry name" value="Pyridox_Oxase_N"/>
</dbReference>
<gene>
    <name evidence="2" type="ORF">SAMN02745136_02539</name>
</gene>
<evidence type="ECO:0000313" key="3">
    <source>
        <dbReference type="Proteomes" id="UP000184386"/>
    </source>
</evidence>
<evidence type="ECO:0000259" key="1">
    <source>
        <dbReference type="Pfam" id="PF01243"/>
    </source>
</evidence>
<dbReference type="Pfam" id="PF01243">
    <property type="entry name" value="PNPOx_N"/>
    <property type="match status" value="1"/>
</dbReference>
<dbReference type="Proteomes" id="UP000184386">
    <property type="component" value="Unassembled WGS sequence"/>
</dbReference>
<proteinExistence type="predicted"/>
<evidence type="ECO:0000313" key="2">
    <source>
        <dbReference type="EMBL" id="SHK46502.1"/>
    </source>
</evidence>
<keyword evidence="3" id="KW-1185">Reference proteome</keyword>
<organism evidence="2 3">
    <name type="scientific">Anaerocolumna jejuensis DSM 15929</name>
    <dbReference type="NCBI Taxonomy" id="1121322"/>
    <lineage>
        <taxon>Bacteria</taxon>
        <taxon>Bacillati</taxon>
        <taxon>Bacillota</taxon>
        <taxon>Clostridia</taxon>
        <taxon>Lachnospirales</taxon>
        <taxon>Lachnospiraceae</taxon>
        <taxon>Anaerocolumna</taxon>
    </lineage>
</organism>
<feature type="domain" description="Pyridoxamine 5'-phosphate oxidase N-terminal" evidence="1">
    <location>
        <begin position="2"/>
        <end position="77"/>
    </location>
</feature>
<name>A0A1M6SP30_9FIRM</name>
<sequence length="110" mass="12563">MKEVLEFLKECQTFYLATCEDGQPRVRPFGAVAEYEGNLYITTNNKKNVFKQLLANPKFEISGMNKGKWIRLEGTAVHDDRLSAREKCLRKTLPCPGCTLPMTVSWRSCT</sequence>
<accession>A0A1M6SP30</accession>
<dbReference type="Gene3D" id="2.30.110.10">
    <property type="entry name" value="Electron Transport, Fmn-binding Protein, Chain A"/>
    <property type="match status" value="1"/>
</dbReference>
<dbReference type="STRING" id="1121322.SAMN02745136_02539"/>
<dbReference type="RefSeq" id="WP_330392562.1">
    <property type="nucleotide sequence ID" value="NZ_FRAC01000012.1"/>
</dbReference>